<dbReference type="Proteomes" id="UP000387223">
    <property type="component" value="Unassembled WGS sequence"/>
</dbReference>
<accession>A0A5M3Q1T4</accession>
<comment type="caution">
    <text evidence="1">The sequence shown here is derived from an EMBL/GenBank/DDBJ whole genome shotgun (WGS) entry which is preliminary data.</text>
</comment>
<name>A0A5M3Q1T4_9GAMM</name>
<protein>
    <submittedName>
        <fullName evidence="1">Uncharacterized protein</fullName>
    </submittedName>
</protein>
<dbReference type="AlphaFoldDB" id="A0A5M3Q1T4"/>
<gene>
    <name evidence="1" type="ORF">MSSD14B_28820</name>
</gene>
<dbReference type="EMBL" id="BGZI01000020">
    <property type="protein sequence ID" value="GBO89214.1"/>
    <property type="molecule type" value="Genomic_DNA"/>
</dbReference>
<organism evidence="1 2">
    <name type="scientific">Marinobacter salsuginis</name>
    <dbReference type="NCBI Taxonomy" id="418719"/>
    <lineage>
        <taxon>Bacteria</taxon>
        <taxon>Pseudomonadati</taxon>
        <taxon>Pseudomonadota</taxon>
        <taxon>Gammaproteobacteria</taxon>
        <taxon>Pseudomonadales</taxon>
        <taxon>Marinobacteraceae</taxon>
        <taxon>Marinobacter</taxon>
    </lineage>
</organism>
<evidence type="ECO:0000313" key="2">
    <source>
        <dbReference type="Proteomes" id="UP000387223"/>
    </source>
</evidence>
<sequence>MSYSDAEIRAFRKIAAGDTGSGRKVSDIFKQMREGDRADLQHKVRVGRLTQSQAEAIYGGPL</sequence>
<reference evidence="1 2" key="1">
    <citation type="journal article" date="2019" name="J. Gen. Appl. Microbiol.">
        <title>Aerobic degradation of cis-dichloroethene by the marine bacterium Marinobacter salsuginis strain 5N-3.</title>
        <authorList>
            <person name="Inoue Y."/>
            <person name="Fukunaga Y."/>
            <person name="Katsumata H."/>
            <person name="Ohji S."/>
            <person name="Hosoyama A."/>
            <person name="Mori K."/>
            <person name="Ando K."/>
        </authorList>
    </citation>
    <scope>NUCLEOTIDE SEQUENCE [LARGE SCALE GENOMIC DNA]</scope>
    <source>
        <strain evidence="1 2">NBRC 109114</strain>
    </source>
</reference>
<proteinExistence type="predicted"/>
<evidence type="ECO:0000313" key="1">
    <source>
        <dbReference type="EMBL" id="GBO89214.1"/>
    </source>
</evidence>
<dbReference type="RefSeq" id="WP_136631081.1">
    <property type="nucleotide sequence ID" value="NZ_BGZI01000020.1"/>
</dbReference>